<evidence type="ECO:0000256" key="3">
    <source>
        <dbReference type="ARBA" id="ARBA00023163"/>
    </source>
</evidence>
<dbReference type="SUPFAM" id="SSF46785">
    <property type="entry name" value="Winged helix' DNA-binding domain"/>
    <property type="match status" value="1"/>
</dbReference>
<keyword evidence="2" id="KW-0238">DNA-binding</keyword>
<gene>
    <name evidence="5" type="ORF">HFP15_35185</name>
</gene>
<accession>A0ABX1JEJ3</accession>
<keyword evidence="1" id="KW-0805">Transcription regulation</keyword>
<dbReference type="Proteomes" id="UP000715441">
    <property type="component" value="Unassembled WGS sequence"/>
</dbReference>
<organism evidence="5 6">
    <name type="scientific">Amycolatopsis acididurans</name>
    <dbReference type="NCBI Taxonomy" id="2724524"/>
    <lineage>
        <taxon>Bacteria</taxon>
        <taxon>Bacillati</taxon>
        <taxon>Actinomycetota</taxon>
        <taxon>Actinomycetes</taxon>
        <taxon>Pseudonocardiales</taxon>
        <taxon>Pseudonocardiaceae</taxon>
        <taxon>Amycolatopsis</taxon>
    </lineage>
</organism>
<feature type="domain" description="HTH hxlR-type" evidence="4">
    <location>
        <begin position="11"/>
        <end position="111"/>
    </location>
</feature>
<dbReference type="EMBL" id="JAAXLS010000049">
    <property type="protein sequence ID" value="NKQ58116.1"/>
    <property type="molecule type" value="Genomic_DNA"/>
</dbReference>
<evidence type="ECO:0000256" key="1">
    <source>
        <dbReference type="ARBA" id="ARBA00023015"/>
    </source>
</evidence>
<reference evidence="5 6" key="1">
    <citation type="submission" date="2020-04" db="EMBL/GenBank/DDBJ databases">
        <title>Novel species.</title>
        <authorList>
            <person name="Teo W.F.A."/>
            <person name="Lipun K."/>
            <person name="Srisuk N."/>
            <person name="Duangmal K."/>
        </authorList>
    </citation>
    <scope>NUCLEOTIDE SEQUENCE [LARGE SCALE GENOMIC DNA]</scope>
    <source>
        <strain evidence="5 6">K13G38</strain>
    </source>
</reference>
<proteinExistence type="predicted"/>
<dbReference type="PROSITE" id="PS51118">
    <property type="entry name" value="HTH_HXLR"/>
    <property type="match status" value="1"/>
</dbReference>
<dbReference type="PANTHER" id="PTHR33204">
    <property type="entry name" value="TRANSCRIPTIONAL REGULATOR, MARR FAMILY"/>
    <property type="match status" value="1"/>
</dbReference>
<dbReference type="InterPro" id="IPR036390">
    <property type="entry name" value="WH_DNA-bd_sf"/>
</dbReference>
<sequence>MDTVQSYLHACPARTVLTTLANKWTLLVLASLRNSDGPLRFNELRRRLNGVTQKMLTQTLRALERDGLVSRTVYPTVPPRVEYAVTTLGAEVGDLFHSLGEWSEQHVDEILAARKAFDERPEPAPLA</sequence>
<evidence type="ECO:0000256" key="2">
    <source>
        <dbReference type="ARBA" id="ARBA00023125"/>
    </source>
</evidence>
<evidence type="ECO:0000313" key="6">
    <source>
        <dbReference type="Proteomes" id="UP000715441"/>
    </source>
</evidence>
<dbReference type="Pfam" id="PF01638">
    <property type="entry name" value="HxlR"/>
    <property type="match status" value="1"/>
</dbReference>
<keyword evidence="6" id="KW-1185">Reference proteome</keyword>
<dbReference type="Gene3D" id="1.10.10.10">
    <property type="entry name" value="Winged helix-like DNA-binding domain superfamily/Winged helix DNA-binding domain"/>
    <property type="match status" value="1"/>
</dbReference>
<dbReference type="InterPro" id="IPR002577">
    <property type="entry name" value="HTH_HxlR"/>
</dbReference>
<evidence type="ECO:0000313" key="5">
    <source>
        <dbReference type="EMBL" id="NKQ58116.1"/>
    </source>
</evidence>
<comment type="caution">
    <text evidence="5">The sequence shown here is derived from an EMBL/GenBank/DDBJ whole genome shotgun (WGS) entry which is preliminary data.</text>
</comment>
<evidence type="ECO:0000259" key="4">
    <source>
        <dbReference type="PROSITE" id="PS51118"/>
    </source>
</evidence>
<dbReference type="RefSeq" id="WP_168521640.1">
    <property type="nucleotide sequence ID" value="NZ_JAAXLS010000049.1"/>
</dbReference>
<protein>
    <submittedName>
        <fullName evidence="5">Helix-turn-helix transcriptional regulator</fullName>
    </submittedName>
</protein>
<dbReference type="InterPro" id="IPR036388">
    <property type="entry name" value="WH-like_DNA-bd_sf"/>
</dbReference>
<name>A0ABX1JEJ3_9PSEU</name>
<dbReference type="PANTHER" id="PTHR33204:SF37">
    <property type="entry name" value="HTH-TYPE TRANSCRIPTIONAL REGULATOR YODB"/>
    <property type="match status" value="1"/>
</dbReference>
<keyword evidence="3" id="KW-0804">Transcription</keyword>